<evidence type="ECO:0000256" key="1">
    <source>
        <dbReference type="SAM" id="MobiDB-lite"/>
    </source>
</evidence>
<dbReference type="InterPro" id="IPR029063">
    <property type="entry name" value="SAM-dependent_MTases_sf"/>
</dbReference>
<feature type="compositionally biased region" description="Basic and acidic residues" evidence="1">
    <location>
        <begin position="397"/>
        <end position="412"/>
    </location>
</feature>
<evidence type="ECO:0000313" key="3">
    <source>
        <dbReference type="EMBL" id="RDU59042.1"/>
    </source>
</evidence>
<dbReference type="AlphaFoldDB" id="A0A3D8I1P3"/>
<dbReference type="RefSeq" id="WP_115511862.1">
    <property type="nucleotide sequence ID" value="NZ_NXLR01000020.1"/>
</dbReference>
<feature type="compositionally biased region" description="Low complexity" evidence="1">
    <location>
        <begin position="419"/>
        <end position="430"/>
    </location>
</feature>
<protein>
    <recommendedName>
        <fullName evidence="2">Methyltransferase domain-containing protein</fullName>
    </recommendedName>
</protein>
<evidence type="ECO:0000313" key="4">
    <source>
        <dbReference type="Proteomes" id="UP000256599"/>
    </source>
</evidence>
<dbReference type="CDD" id="cd02440">
    <property type="entry name" value="AdoMet_MTases"/>
    <property type="match status" value="1"/>
</dbReference>
<proteinExistence type="predicted"/>
<organism evidence="3 4">
    <name type="scientific">Helicobacter marmotae</name>
    <dbReference type="NCBI Taxonomy" id="152490"/>
    <lineage>
        <taxon>Bacteria</taxon>
        <taxon>Pseudomonadati</taxon>
        <taxon>Campylobacterota</taxon>
        <taxon>Epsilonproteobacteria</taxon>
        <taxon>Campylobacterales</taxon>
        <taxon>Helicobacteraceae</taxon>
        <taxon>Helicobacter</taxon>
    </lineage>
</organism>
<evidence type="ECO:0000259" key="2">
    <source>
        <dbReference type="Pfam" id="PF13649"/>
    </source>
</evidence>
<dbReference type="SUPFAM" id="SSF53335">
    <property type="entry name" value="S-adenosyl-L-methionine-dependent methyltransferases"/>
    <property type="match status" value="1"/>
</dbReference>
<dbReference type="Proteomes" id="UP000256599">
    <property type="component" value="Unassembled WGS sequence"/>
</dbReference>
<dbReference type="InterPro" id="IPR041698">
    <property type="entry name" value="Methyltransf_25"/>
</dbReference>
<keyword evidence="4" id="KW-1185">Reference proteome</keyword>
<feature type="region of interest" description="Disordered" evidence="1">
    <location>
        <begin position="294"/>
        <end position="320"/>
    </location>
</feature>
<reference evidence="3 4" key="1">
    <citation type="submission" date="2018-04" db="EMBL/GenBank/DDBJ databases">
        <title>Novel Campyloabacter and Helicobacter Species and Strains.</title>
        <authorList>
            <person name="Mannion A.J."/>
            <person name="Shen Z."/>
            <person name="Fox J.G."/>
        </authorList>
    </citation>
    <scope>NUCLEOTIDE SEQUENCE [LARGE SCALE GENOMIC DNA]</scope>
    <source>
        <strain evidence="3 4">MIT 98-6070</strain>
    </source>
</reference>
<gene>
    <name evidence="3" type="ORF">CQA63_08225</name>
</gene>
<sequence length="491" mass="54508">MPDMYLESMRADKALAQAYFSKSIHKSEQQKALESLLTQAIEDKVLSKNAPYKIADLACGGGTLSYHLASFFPNATFSLLDYNTDGLDLAKAINAPFSERMEFILGDLRELPFLDNSFDLVFCWQALSWVAKEDIAKIFTQITRVLKPKGRLFASSLFNTEFDVDLYTSICDRTRPSHLEPGTKKARINGYYNTYCTQSIKEMLQGKVSSFEILPFSPNIDLKKDPKNRGIGTFTLSVSDSPLLKEHSVLLPHCTDLENLRGISQTLAHPSNSLKATQAGKQSLEYYEQEPLEGENKHIQGQTRESDPTCHHEGRRSGGEELLLSTKDSLEESPEILQVCHSEGARSATEESLSNLLESPQRFFGAEAPQNDNKSNPQDKTTLQGKLVCHSEGGRSPTEESLPKSLVAKRDSSPLAGVQNDNNSQTSSSSEVYLHTNTQSPENMLGGGEQYKYCPKKATNLCWYAAQLGDTPHYKITSLIDSSITSFMEVA</sequence>
<feature type="compositionally biased region" description="Basic and acidic residues" evidence="1">
    <location>
        <begin position="294"/>
        <end position="319"/>
    </location>
</feature>
<dbReference type="PANTHER" id="PTHR43591">
    <property type="entry name" value="METHYLTRANSFERASE"/>
    <property type="match status" value="1"/>
</dbReference>
<dbReference type="Pfam" id="PF13649">
    <property type="entry name" value="Methyltransf_25"/>
    <property type="match status" value="1"/>
</dbReference>
<comment type="caution">
    <text evidence="3">The sequence shown here is derived from an EMBL/GenBank/DDBJ whole genome shotgun (WGS) entry which is preliminary data.</text>
</comment>
<accession>A0A3D8I1P3</accession>
<name>A0A3D8I1P3_9HELI</name>
<dbReference type="Gene3D" id="3.40.50.150">
    <property type="entry name" value="Vaccinia Virus protein VP39"/>
    <property type="match status" value="1"/>
</dbReference>
<feature type="domain" description="Methyltransferase" evidence="2">
    <location>
        <begin position="54"/>
        <end position="150"/>
    </location>
</feature>
<feature type="region of interest" description="Disordered" evidence="1">
    <location>
        <begin position="388"/>
        <end position="431"/>
    </location>
</feature>
<dbReference type="EMBL" id="NXLR01000020">
    <property type="protein sequence ID" value="RDU59042.1"/>
    <property type="molecule type" value="Genomic_DNA"/>
</dbReference>